<evidence type="ECO:0000256" key="1">
    <source>
        <dbReference type="SAM" id="MobiDB-lite"/>
    </source>
</evidence>
<comment type="caution">
    <text evidence="3">The sequence shown here is derived from an EMBL/GenBank/DDBJ whole genome shotgun (WGS) entry which is preliminary data.</text>
</comment>
<feature type="domain" description="Headcase middle" evidence="2">
    <location>
        <begin position="70"/>
        <end position="264"/>
    </location>
</feature>
<reference evidence="3 4" key="1">
    <citation type="submission" date="2023-08" db="EMBL/GenBank/DDBJ databases">
        <title>A Necator americanus chromosomal reference genome.</title>
        <authorList>
            <person name="Ilik V."/>
            <person name="Petrzelkova K.J."/>
            <person name="Pardy F."/>
            <person name="Fuh T."/>
            <person name="Niatou-Singa F.S."/>
            <person name="Gouil Q."/>
            <person name="Baker L."/>
            <person name="Ritchie M.E."/>
            <person name="Jex A.R."/>
            <person name="Gazzola D."/>
            <person name="Li H."/>
            <person name="Toshio Fujiwara R."/>
            <person name="Zhan B."/>
            <person name="Aroian R.V."/>
            <person name="Pafco B."/>
            <person name="Schwarz E.M."/>
        </authorList>
    </citation>
    <scope>NUCLEOTIDE SEQUENCE [LARGE SCALE GENOMIC DNA]</scope>
    <source>
        <strain evidence="3 4">Aroian</strain>
        <tissue evidence="3">Whole animal</tissue>
    </source>
</reference>
<proteinExistence type="predicted"/>
<evidence type="ECO:0000259" key="2">
    <source>
        <dbReference type="Pfam" id="PF16002"/>
    </source>
</evidence>
<dbReference type="Proteomes" id="UP001303046">
    <property type="component" value="Unassembled WGS sequence"/>
</dbReference>
<evidence type="ECO:0000313" key="4">
    <source>
        <dbReference type="Proteomes" id="UP001303046"/>
    </source>
</evidence>
<sequence>MIDCGSVFRDRKKSCDSDEFRRRSGSSRSDGKRWGRKDTGGGELRCCIQPDLLRSNVDKHWFFEDEQVRVNGSVFARRENFDNLLSIIPLSKFNGIHIKMEDDCPQGGDDVRLCLLKTLGAHNQRTVPCVGCRRDMVVYDRYPLVDGVFFLSPVCHFGPPTEVMYDGKRNYLQQLCASCLWSDWRCNNCGRDGWFNGKSIVLGTLYYYDIVSAGKCCPPTCTVCRSPLLVPENIMMQIVNGNYSIVHELITCSACGSKNYHGIRRIKELSIRTAKRCYSNEPLILGNFVQIQNSNVHIDPATRIISPDNFCFWAAKDLQRPFLMSTTACPSSSASSLSTTSTFALLECAKWPRPPPCEINRVKMIMMFLNHRAYPSSSFFSSSSSVVASFIFRSFVLYSFDLYQLFIARKQCVYALYTCTYLFCYE</sequence>
<accession>A0ABR1BZG4</accession>
<dbReference type="EMBL" id="JAVFWL010000001">
    <property type="protein sequence ID" value="KAK6730694.1"/>
    <property type="molecule type" value="Genomic_DNA"/>
</dbReference>
<dbReference type="Pfam" id="PF16002">
    <property type="entry name" value="Headcase"/>
    <property type="match status" value="1"/>
</dbReference>
<gene>
    <name evidence="3" type="primary">Necator_chrI.g3396</name>
    <name evidence="3" type="ORF">RB195_007267</name>
</gene>
<evidence type="ECO:0000313" key="3">
    <source>
        <dbReference type="EMBL" id="KAK6730694.1"/>
    </source>
</evidence>
<dbReference type="PANTHER" id="PTHR13425:SF3">
    <property type="entry name" value="HEADCASE PROTEIN HOMOLOG"/>
    <property type="match status" value="1"/>
</dbReference>
<organism evidence="3 4">
    <name type="scientific">Necator americanus</name>
    <name type="common">Human hookworm</name>
    <dbReference type="NCBI Taxonomy" id="51031"/>
    <lineage>
        <taxon>Eukaryota</taxon>
        <taxon>Metazoa</taxon>
        <taxon>Ecdysozoa</taxon>
        <taxon>Nematoda</taxon>
        <taxon>Chromadorea</taxon>
        <taxon>Rhabditida</taxon>
        <taxon>Rhabditina</taxon>
        <taxon>Rhabditomorpha</taxon>
        <taxon>Strongyloidea</taxon>
        <taxon>Ancylostomatidae</taxon>
        <taxon>Bunostominae</taxon>
        <taxon>Necator</taxon>
    </lineage>
</organism>
<keyword evidence="4" id="KW-1185">Reference proteome</keyword>
<dbReference type="InterPro" id="IPR031947">
    <property type="entry name" value="Headcase_mid"/>
</dbReference>
<feature type="region of interest" description="Disordered" evidence="1">
    <location>
        <begin position="18"/>
        <end position="38"/>
    </location>
</feature>
<dbReference type="PANTHER" id="PTHR13425">
    <property type="entry name" value="HEADCASE PROTEIN"/>
    <property type="match status" value="1"/>
</dbReference>
<protein>
    <recommendedName>
        <fullName evidence="2">Headcase middle domain-containing protein</fullName>
    </recommendedName>
</protein>
<dbReference type="InterPro" id="IPR026066">
    <property type="entry name" value="Headcase"/>
</dbReference>
<feature type="compositionally biased region" description="Basic and acidic residues" evidence="1">
    <location>
        <begin position="29"/>
        <end position="38"/>
    </location>
</feature>
<name>A0ABR1BZG4_NECAM</name>